<evidence type="ECO:0000313" key="1">
    <source>
        <dbReference type="EMBL" id="CAK9172764.1"/>
    </source>
</evidence>
<name>A0ABC8TTK0_9AQUA</name>
<organism evidence="1 2">
    <name type="scientific">Ilex paraguariensis</name>
    <name type="common">yerba mate</name>
    <dbReference type="NCBI Taxonomy" id="185542"/>
    <lineage>
        <taxon>Eukaryota</taxon>
        <taxon>Viridiplantae</taxon>
        <taxon>Streptophyta</taxon>
        <taxon>Embryophyta</taxon>
        <taxon>Tracheophyta</taxon>
        <taxon>Spermatophyta</taxon>
        <taxon>Magnoliopsida</taxon>
        <taxon>eudicotyledons</taxon>
        <taxon>Gunneridae</taxon>
        <taxon>Pentapetalae</taxon>
        <taxon>asterids</taxon>
        <taxon>campanulids</taxon>
        <taxon>Aquifoliales</taxon>
        <taxon>Aquifoliaceae</taxon>
        <taxon>Ilex</taxon>
    </lineage>
</organism>
<protein>
    <submittedName>
        <fullName evidence="1">Uncharacterized protein</fullName>
    </submittedName>
</protein>
<proteinExistence type="predicted"/>
<keyword evidence="2" id="KW-1185">Reference proteome</keyword>
<reference evidence="1 2" key="1">
    <citation type="submission" date="2024-02" db="EMBL/GenBank/DDBJ databases">
        <authorList>
            <person name="Vignale AGUSTIN F."/>
            <person name="Sosa J E."/>
            <person name="Modenutti C."/>
        </authorList>
    </citation>
    <scope>NUCLEOTIDE SEQUENCE [LARGE SCALE GENOMIC DNA]</scope>
</reference>
<dbReference type="Proteomes" id="UP001642360">
    <property type="component" value="Unassembled WGS sequence"/>
</dbReference>
<sequence>MTWLIGEASDLTSGVLYISCFHLPAYHLVSRSSPSLDLGFLNLSLSIEYPLLRLAMLESVKAIVYSFDLTAATDRGPYQLISLLVETWFGQGITITVIDTCLWKLAQSDGNARGLKCALPLQRNGHIIDVEAIRNEKNEGALAPVEVFDGEEWKLQSPSPVPIAFL</sequence>
<dbReference type="AlphaFoldDB" id="A0ABC8TTK0"/>
<dbReference type="EMBL" id="CAUOFW020006057">
    <property type="protein sequence ID" value="CAK9172764.1"/>
    <property type="molecule type" value="Genomic_DNA"/>
</dbReference>
<accession>A0ABC8TTK0</accession>
<evidence type="ECO:0000313" key="2">
    <source>
        <dbReference type="Proteomes" id="UP001642360"/>
    </source>
</evidence>
<comment type="caution">
    <text evidence="1">The sequence shown here is derived from an EMBL/GenBank/DDBJ whole genome shotgun (WGS) entry which is preliminary data.</text>
</comment>
<gene>
    <name evidence="1" type="ORF">ILEXP_LOCUS42443</name>
</gene>